<gene>
    <name evidence="2" type="ORF">SS50377_16755</name>
    <name evidence="3" type="ORF">SS50377_21043</name>
</gene>
<reference evidence="3" key="2">
    <citation type="submission" date="2020-12" db="EMBL/GenBank/DDBJ databases">
        <title>New Spironucleus salmonicida genome in near-complete chromosomes.</title>
        <authorList>
            <person name="Xu F."/>
            <person name="Kurt Z."/>
            <person name="Jimenez-Gonzalez A."/>
            <person name="Astvaldsson A."/>
            <person name="Andersson J.O."/>
            <person name="Svard S.G."/>
        </authorList>
    </citation>
    <scope>NUCLEOTIDE SEQUENCE</scope>
    <source>
        <strain evidence="3">ATCC 50377</strain>
    </source>
</reference>
<dbReference type="Proteomes" id="UP000018208">
    <property type="component" value="Unassembled WGS sequence"/>
</dbReference>
<dbReference type="OrthoDB" id="193860at2759"/>
<dbReference type="PROSITE" id="PS00108">
    <property type="entry name" value="PROTEIN_KINASE_ST"/>
    <property type="match status" value="1"/>
</dbReference>
<dbReference type="PROSITE" id="PS50011">
    <property type="entry name" value="PROTEIN_KINASE_DOM"/>
    <property type="match status" value="1"/>
</dbReference>
<dbReference type="AlphaFoldDB" id="V6LGR9"/>
<evidence type="ECO:0000313" key="2">
    <source>
        <dbReference type="EMBL" id="EST43702.1"/>
    </source>
</evidence>
<dbReference type="SUPFAM" id="SSF56112">
    <property type="entry name" value="Protein kinase-like (PK-like)"/>
    <property type="match status" value="1"/>
</dbReference>
<dbReference type="GO" id="GO:0010506">
    <property type="term" value="P:regulation of autophagy"/>
    <property type="evidence" value="ECO:0007669"/>
    <property type="project" value="InterPro"/>
</dbReference>
<dbReference type="VEuPathDB" id="GiardiaDB:SS50377_21043"/>
<dbReference type="GO" id="GO:0005737">
    <property type="term" value="C:cytoplasm"/>
    <property type="evidence" value="ECO:0007669"/>
    <property type="project" value="TreeGrafter"/>
</dbReference>
<proteinExistence type="predicted"/>
<dbReference type="GO" id="GO:0004674">
    <property type="term" value="F:protein serine/threonine kinase activity"/>
    <property type="evidence" value="ECO:0007669"/>
    <property type="project" value="InterPro"/>
</dbReference>
<dbReference type="EMBL" id="AUWU02000001">
    <property type="protein sequence ID" value="KAH0577689.1"/>
    <property type="molecule type" value="Genomic_DNA"/>
</dbReference>
<dbReference type="CDD" id="cd14014">
    <property type="entry name" value="STKc_PknB_like"/>
    <property type="match status" value="1"/>
</dbReference>
<dbReference type="EMBL" id="KI546135">
    <property type="protein sequence ID" value="EST43702.1"/>
    <property type="molecule type" value="Genomic_DNA"/>
</dbReference>
<dbReference type="PANTHER" id="PTHR24348">
    <property type="entry name" value="SERINE/THREONINE-PROTEIN KINASE UNC-51-RELATED"/>
    <property type="match status" value="1"/>
</dbReference>
<dbReference type="Gene3D" id="1.10.510.10">
    <property type="entry name" value="Transferase(Phosphotransferase) domain 1"/>
    <property type="match status" value="1"/>
</dbReference>
<dbReference type="InterPro" id="IPR000719">
    <property type="entry name" value="Prot_kinase_dom"/>
</dbReference>
<keyword evidence="2" id="KW-0808">Transferase</keyword>
<evidence type="ECO:0000313" key="4">
    <source>
        <dbReference type="Proteomes" id="UP000018208"/>
    </source>
</evidence>
<organism evidence="2">
    <name type="scientific">Spironucleus salmonicida</name>
    <dbReference type="NCBI Taxonomy" id="348837"/>
    <lineage>
        <taxon>Eukaryota</taxon>
        <taxon>Metamonada</taxon>
        <taxon>Diplomonadida</taxon>
        <taxon>Hexamitidae</taxon>
        <taxon>Hexamitinae</taxon>
        <taxon>Spironucleus</taxon>
    </lineage>
</organism>
<accession>V6LGR9</accession>
<name>V6LGR9_9EUKA</name>
<dbReference type="InterPro" id="IPR011009">
    <property type="entry name" value="Kinase-like_dom_sf"/>
</dbReference>
<protein>
    <submittedName>
        <fullName evidence="2">Kinase, NEK</fullName>
    </submittedName>
</protein>
<reference evidence="2 3" key="1">
    <citation type="journal article" date="2014" name="PLoS Genet.">
        <title>The Genome of Spironucleus salmonicida Highlights a Fish Pathogen Adapted to Fluctuating Environments.</title>
        <authorList>
            <person name="Xu F."/>
            <person name="Jerlstrom-Hultqvist J."/>
            <person name="Einarsson E."/>
            <person name="Astvaldsson A."/>
            <person name="Svard S.G."/>
            <person name="Andersson J.O."/>
        </authorList>
    </citation>
    <scope>NUCLEOTIDE SEQUENCE</scope>
    <source>
        <strain evidence="3">ATCC 50377</strain>
    </source>
</reference>
<evidence type="ECO:0000313" key="3">
    <source>
        <dbReference type="EMBL" id="KAH0577689.1"/>
    </source>
</evidence>
<dbReference type="GO" id="GO:0005524">
    <property type="term" value="F:ATP binding"/>
    <property type="evidence" value="ECO:0007669"/>
    <property type="project" value="InterPro"/>
</dbReference>
<dbReference type="InterPro" id="IPR008271">
    <property type="entry name" value="Ser/Thr_kinase_AS"/>
</dbReference>
<evidence type="ECO:0000259" key="1">
    <source>
        <dbReference type="PROSITE" id="PS50011"/>
    </source>
</evidence>
<feature type="domain" description="Protein kinase" evidence="1">
    <location>
        <begin position="6"/>
        <end position="252"/>
    </location>
</feature>
<dbReference type="SMART" id="SM00220">
    <property type="entry name" value="S_TKc"/>
    <property type="match status" value="1"/>
</dbReference>
<keyword evidence="4" id="KW-1185">Reference proteome</keyword>
<dbReference type="InterPro" id="IPR045269">
    <property type="entry name" value="Atg1-like"/>
</dbReference>
<sequence length="318" mass="36629">MDLEDFQILKFIGQGAEGKVYAAIHKETKEHVALKQVYQQIQSNQINEISILYGLSHPCILSPTGYFQDSSKSTSYIVFRRCAMDLQQFSQKQLDKQVLFSLFSDVILGCIFLHRKNLIHRDIKAGNVLVRKEFGQARALLTDFGMTRKLQKNQQLTDITGTPYYLAPEIWSGNEYDQKADSWALGVLLYYIMTGKYTVSGTATEQKQQLSEGFIPDYSNLPRLIVSILDKLLVINPQQRSLPEELFKIPALERSCRSRITQEDWDITFELNFEISKQQMILNGYSPLDTDLNIEQIIYFQQNLGPKLLDNLHMLNIK</sequence>
<dbReference type="Pfam" id="PF00069">
    <property type="entry name" value="Pkinase"/>
    <property type="match status" value="1"/>
</dbReference>
<keyword evidence="2" id="KW-0418">Kinase</keyword>